<protein>
    <recommendedName>
        <fullName evidence="4">Transposase, Ptta/En/Spm, plant</fullName>
    </recommendedName>
</protein>
<feature type="coiled-coil region" evidence="1">
    <location>
        <begin position="367"/>
        <end position="434"/>
    </location>
</feature>
<keyword evidence="1" id="KW-0175">Coiled coil</keyword>
<evidence type="ECO:0000313" key="2">
    <source>
        <dbReference type="EMBL" id="KAK6162032.1"/>
    </source>
</evidence>
<evidence type="ECO:0000256" key="1">
    <source>
        <dbReference type="SAM" id="Coils"/>
    </source>
</evidence>
<dbReference type="PANTHER" id="PTHR33144:SF25">
    <property type="entry name" value="DUF4216 DOMAIN-CONTAINING PROTEIN"/>
    <property type="match status" value="1"/>
</dbReference>
<evidence type="ECO:0000313" key="3">
    <source>
        <dbReference type="Proteomes" id="UP001318860"/>
    </source>
</evidence>
<evidence type="ECO:0008006" key="4">
    <source>
        <dbReference type="Google" id="ProtNLM"/>
    </source>
</evidence>
<dbReference type="EMBL" id="JABTTQ020000002">
    <property type="protein sequence ID" value="KAK6162032.1"/>
    <property type="molecule type" value="Genomic_DNA"/>
</dbReference>
<dbReference type="Pfam" id="PF03004">
    <property type="entry name" value="Transposase_24"/>
    <property type="match status" value="1"/>
</dbReference>
<reference evidence="2 3" key="1">
    <citation type="journal article" date="2021" name="Comput. Struct. Biotechnol. J.">
        <title>De novo genome assembly of the potent medicinal plant Rehmannia glutinosa using nanopore technology.</title>
        <authorList>
            <person name="Ma L."/>
            <person name="Dong C."/>
            <person name="Song C."/>
            <person name="Wang X."/>
            <person name="Zheng X."/>
            <person name="Niu Y."/>
            <person name="Chen S."/>
            <person name="Feng W."/>
        </authorList>
    </citation>
    <scope>NUCLEOTIDE SEQUENCE [LARGE SCALE GENOMIC DNA]</scope>
    <source>
        <strain evidence="2">DH-2019</strain>
    </source>
</reference>
<accession>A0ABR0XS84</accession>
<proteinExistence type="predicted"/>
<comment type="caution">
    <text evidence="2">The sequence shown here is derived from an EMBL/GenBank/DDBJ whole genome shotgun (WGS) entry which is preliminary data.</text>
</comment>
<keyword evidence="3" id="KW-1185">Reference proteome</keyword>
<dbReference type="InterPro" id="IPR004252">
    <property type="entry name" value="Probable_transposase_24"/>
</dbReference>
<dbReference type="Proteomes" id="UP001318860">
    <property type="component" value="Unassembled WGS sequence"/>
</dbReference>
<dbReference type="PANTHER" id="PTHR33144">
    <property type="entry name" value="OS10G0409366 PROTEIN-RELATED"/>
    <property type="match status" value="1"/>
</dbReference>
<name>A0ABR0XS84_REHGL</name>
<gene>
    <name evidence="2" type="ORF">DH2020_001873</name>
</gene>
<organism evidence="2 3">
    <name type="scientific">Rehmannia glutinosa</name>
    <name type="common">Chinese foxglove</name>
    <dbReference type="NCBI Taxonomy" id="99300"/>
    <lineage>
        <taxon>Eukaryota</taxon>
        <taxon>Viridiplantae</taxon>
        <taxon>Streptophyta</taxon>
        <taxon>Embryophyta</taxon>
        <taxon>Tracheophyta</taxon>
        <taxon>Spermatophyta</taxon>
        <taxon>Magnoliopsida</taxon>
        <taxon>eudicotyledons</taxon>
        <taxon>Gunneridae</taxon>
        <taxon>Pentapetalae</taxon>
        <taxon>asterids</taxon>
        <taxon>lamiids</taxon>
        <taxon>Lamiales</taxon>
        <taxon>Orobanchaceae</taxon>
        <taxon>Rehmannieae</taxon>
        <taxon>Rehmannia</taxon>
    </lineage>
</organism>
<sequence length="444" mass="50865">MSVNGVGVAGPGSSFSLAGRFLPFSWDNLKLSFLCSWMLGHRCYRGLKGNVSEYLLKLLELFHENSSIKDLWTCMSLEDVAQTYSTHQEDSDDETQPPDTLDCDIEAHQENVEQVYDDIEIRDPEGNMRKKRGGTRAKDVWTLPKGSKVVVQCNGWGKPIKKSGGILGGWLGTVARKKEFCSVEYSNWRKMPSEDKDILWKLTKAYFEIPDNPYVKNWVLSSIRVKWKNHKHELKCAHFSPEKTKQQTIEDVPQGMSPLQWKKLVEYWFSEESQEVKNGKQPGRIDFFGITRKKKDGTFVNPDAEKIMDMATNMLTERSSASHNQDADIVQNEVFCEILGEDQFGRVKGYGLGVTPTQVNSQIFPSGERRSNEMEAMQKELADMQANYEAKILNLTADYEGKIAQLKEDHEKRIEELQSVNNDVQKDMRLLHQEFSRFRALNPS</sequence>